<accession>A0A2I2L3J3</accession>
<dbReference type="EMBL" id="LT906555">
    <property type="protein sequence ID" value="SNW62093.1"/>
    <property type="molecule type" value="Genomic_DNA"/>
</dbReference>
<dbReference type="RefSeq" id="YP_009448395.1">
    <property type="nucleotide sequence ID" value="NC_036594.1"/>
</dbReference>
<name>A0A2I2L3J3_9VIRU</name>
<proteinExistence type="predicted"/>
<feature type="transmembrane region" description="Helical" evidence="1">
    <location>
        <begin position="39"/>
        <end position="59"/>
    </location>
</feature>
<keyword evidence="1" id="KW-0472">Membrane</keyword>
<evidence type="ECO:0000313" key="2">
    <source>
        <dbReference type="EMBL" id="SNW62093.1"/>
    </source>
</evidence>
<dbReference type="KEGG" id="vg:35381949"/>
<gene>
    <name evidence="2" type="ORF">ORPV_189</name>
</gene>
<protein>
    <submittedName>
        <fullName evidence="2">Transmembrane domain-containing protein</fullName>
    </submittedName>
</protein>
<keyword evidence="1" id="KW-1133">Transmembrane helix</keyword>
<reference evidence="2" key="1">
    <citation type="submission" date="2017-08" db="EMBL/GenBank/DDBJ databases">
        <authorList>
            <consortium name="Urmite Genomes"/>
        </authorList>
    </citation>
    <scope>NUCLEOTIDE SEQUENCE [LARGE SCALE GENOMIC DNA]</scope>
    <source>
        <strain evidence="2">IHUMI-LCC2</strain>
    </source>
</reference>
<keyword evidence="3" id="KW-1185">Reference proteome</keyword>
<evidence type="ECO:0000256" key="1">
    <source>
        <dbReference type="SAM" id="Phobius"/>
    </source>
</evidence>
<feature type="transmembrane region" description="Helical" evidence="1">
    <location>
        <begin position="6"/>
        <end position="27"/>
    </location>
</feature>
<organism evidence="2">
    <name type="scientific">Orpheovirus IHUMI-LCC2</name>
    <dbReference type="NCBI Taxonomy" id="2023057"/>
    <lineage>
        <taxon>Viruses</taxon>
        <taxon>Varidnaviria</taxon>
        <taxon>Bamfordvirae</taxon>
        <taxon>Nucleocytoviricota</taxon>
        <taxon>Megaviricetes</taxon>
        <taxon>Pimascovirales</taxon>
        <taxon>Ocovirineae</taxon>
        <taxon>Orpheoviridae</taxon>
        <taxon>Alphaorpheovirus</taxon>
        <taxon>Alphaorpheovirus massiliense</taxon>
    </lineage>
</organism>
<dbReference type="Proteomes" id="UP000236316">
    <property type="component" value="Segment"/>
</dbReference>
<sequence>MEVVNFVSSMFIGLLLGIFTSILVLMYNNERREYGPKKMMLSFSNIPIYVIGGIFFGILSELLL</sequence>
<dbReference type="GeneID" id="35381949"/>
<evidence type="ECO:0000313" key="3">
    <source>
        <dbReference type="Proteomes" id="UP000236316"/>
    </source>
</evidence>
<keyword evidence="1 2" id="KW-0812">Transmembrane</keyword>